<protein>
    <submittedName>
        <fullName evidence="1">Uncharacterized protein</fullName>
    </submittedName>
</protein>
<evidence type="ECO:0000313" key="1">
    <source>
        <dbReference type="EMBL" id="CAI0376745.1"/>
    </source>
</evidence>
<proteinExistence type="predicted"/>
<reference evidence="1" key="1">
    <citation type="submission" date="2022-08" db="EMBL/GenBank/DDBJ databases">
        <authorList>
            <person name="Gutierrez-Valencia J."/>
        </authorList>
    </citation>
    <scope>NUCLEOTIDE SEQUENCE</scope>
</reference>
<evidence type="ECO:0000313" key="2">
    <source>
        <dbReference type="Proteomes" id="UP001154282"/>
    </source>
</evidence>
<accession>A0AAV0GXC0</accession>
<name>A0AAV0GXC0_9ROSI</name>
<organism evidence="1 2">
    <name type="scientific">Linum tenue</name>
    <dbReference type="NCBI Taxonomy" id="586396"/>
    <lineage>
        <taxon>Eukaryota</taxon>
        <taxon>Viridiplantae</taxon>
        <taxon>Streptophyta</taxon>
        <taxon>Embryophyta</taxon>
        <taxon>Tracheophyta</taxon>
        <taxon>Spermatophyta</taxon>
        <taxon>Magnoliopsida</taxon>
        <taxon>eudicotyledons</taxon>
        <taxon>Gunneridae</taxon>
        <taxon>Pentapetalae</taxon>
        <taxon>rosids</taxon>
        <taxon>fabids</taxon>
        <taxon>Malpighiales</taxon>
        <taxon>Linaceae</taxon>
        <taxon>Linum</taxon>
    </lineage>
</organism>
<comment type="caution">
    <text evidence="1">The sequence shown here is derived from an EMBL/GenBank/DDBJ whole genome shotgun (WGS) entry which is preliminary data.</text>
</comment>
<sequence length="21" mass="2383">MRLGLHDGLGSRHLVLWLIPV</sequence>
<gene>
    <name evidence="1" type="ORF">LITE_LOCUS1164</name>
</gene>
<dbReference type="EMBL" id="CAMGYJ010000002">
    <property type="protein sequence ID" value="CAI0376745.1"/>
    <property type="molecule type" value="Genomic_DNA"/>
</dbReference>
<dbReference type="Proteomes" id="UP001154282">
    <property type="component" value="Unassembled WGS sequence"/>
</dbReference>
<keyword evidence="2" id="KW-1185">Reference proteome</keyword>
<dbReference type="AlphaFoldDB" id="A0AAV0GXC0"/>